<dbReference type="PANTHER" id="PTHR33908">
    <property type="entry name" value="MANNOSYLTRANSFERASE YKCB-RELATED"/>
    <property type="match status" value="1"/>
</dbReference>
<evidence type="ECO:0000256" key="3">
    <source>
        <dbReference type="ARBA" id="ARBA00022676"/>
    </source>
</evidence>
<feature type="transmembrane region" description="Helical" evidence="9">
    <location>
        <begin position="254"/>
        <end position="275"/>
    </location>
</feature>
<evidence type="ECO:0000256" key="5">
    <source>
        <dbReference type="ARBA" id="ARBA00022692"/>
    </source>
</evidence>
<evidence type="ECO:0008006" key="11">
    <source>
        <dbReference type="Google" id="ProtNLM"/>
    </source>
</evidence>
<feature type="transmembrane region" description="Helical" evidence="9">
    <location>
        <begin position="209"/>
        <end position="242"/>
    </location>
</feature>
<evidence type="ECO:0000256" key="7">
    <source>
        <dbReference type="ARBA" id="ARBA00023136"/>
    </source>
</evidence>
<keyword evidence="6 9" id="KW-1133">Transmembrane helix</keyword>
<gene>
    <name evidence="10" type="ORF">AVDCRST_MAG19-4672</name>
</gene>
<feature type="region of interest" description="Disordered" evidence="8">
    <location>
        <begin position="1"/>
        <end position="46"/>
    </location>
</feature>
<feature type="transmembrane region" description="Helical" evidence="9">
    <location>
        <begin position="159"/>
        <end position="178"/>
    </location>
</feature>
<keyword evidence="4" id="KW-0808">Transferase</keyword>
<name>A0A6J4VXF7_9BACT</name>
<feature type="transmembrane region" description="Helical" evidence="9">
    <location>
        <begin position="338"/>
        <end position="360"/>
    </location>
</feature>
<evidence type="ECO:0000256" key="1">
    <source>
        <dbReference type="ARBA" id="ARBA00004651"/>
    </source>
</evidence>
<feature type="transmembrane region" description="Helical" evidence="9">
    <location>
        <begin position="311"/>
        <end position="331"/>
    </location>
</feature>
<feature type="transmembrane region" description="Helical" evidence="9">
    <location>
        <begin position="435"/>
        <end position="454"/>
    </location>
</feature>
<dbReference type="AlphaFoldDB" id="A0A6J4VXF7"/>
<reference evidence="10" key="1">
    <citation type="submission" date="2020-02" db="EMBL/GenBank/DDBJ databases">
        <authorList>
            <person name="Meier V. D."/>
        </authorList>
    </citation>
    <scope>NUCLEOTIDE SEQUENCE</scope>
    <source>
        <strain evidence="10">AVDCRST_MAG19</strain>
    </source>
</reference>
<protein>
    <recommendedName>
        <fullName evidence="11">Glycosyltransferase RgtA/B/C/D-like domain-containing protein</fullName>
    </recommendedName>
</protein>
<keyword evidence="3" id="KW-0328">Glycosyltransferase</keyword>
<dbReference type="GO" id="GO:0005886">
    <property type="term" value="C:plasma membrane"/>
    <property type="evidence" value="ECO:0007669"/>
    <property type="project" value="UniProtKB-SubCell"/>
</dbReference>
<evidence type="ECO:0000313" key="10">
    <source>
        <dbReference type="EMBL" id="CAA9586040.1"/>
    </source>
</evidence>
<dbReference type="InterPro" id="IPR050297">
    <property type="entry name" value="LipidA_mod_glycosyltrf_83"/>
</dbReference>
<feature type="transmembrane region" description="Helical" evidence="9">
    <location>
        <begin position="487"/>
        <end position="505"/>
    </location>
</feature>
<comment type="subcellular location">
    <subcellularLocation>
        <location evidence="1">Cell membrane</location>
        <topology evidence="1">Multi-pass membrane protein</topology>
    </subcellularLocation>
</comment>
<sequence length="618" mass="66927">MATTTDDPARPPVRRRRPIPPGARLRPSRPLVRRSSRRRARSAEARRSALRRHGAIGAVLACYALAALIVPTATPAAVGDDWVYARSVEILLREGELRVLDLSVVTLLFQIVWGALFALLFGESFGVLRLSTVTMVGLGGWACYGLCRELGVDRGRSALGAAAYLFNPLGFVLAFSFMTDPHFAALLVVASLGYLRGLRPGPPDRRAEWALVGGSLAAASAFLVRQQGALIPLAVTVALLLARRLRADRAGAALFVRINAAPAVAIVGYYVWLFFVNGVPEQQGSFTLRIREAGWASSQLLIERMTFIETMYVGLFVLPIAAAALVGLGRLLDAPSALGWGIVFGWACVLIVGLMAFAAYGRDIPPMPRMPYVPQYLGPTGLGPSDLHGGRRWLVGWRALDWATGVCAVASLLFALAVCRQVARPARPDATRLGAGVLVAIGAWQAIGVLPPSFHFRDWIVSVDRYLLPLLPIGVCLMLWAVREVRLALPVGWTVVAAFAVFSVAGTRDFLVLQGATWELARTTTQQRGVPLTKLDGGASWGGYHLWEYSHRYAIPNQTPGGPWWIDLFAPVIDSSYVVASAPIGGYVAIDRVAHSAWLDDDAAYLYLLRRRDVATPP</sequence>
<dbReference type="GO" id="GO:0009103">
    <property type="term" value="P:lipopolysaccharide biosynthetic process"/>
    <property type="evidence" value="ECO:0007669"/>
    <property type="project" value="UniProtKB-ARBA"/>
</dbReference>
<feature type="transmembrane region" description="Helical" evidence="9">
    <location>
        <begin position="402"/>
        <end position="423"/>
    </location>
</feature>
<evidence type="ECO:0000256" key="9">
    <source>
        <dbReference type="SAM" id="Phobius"/>
    </source>
</evidence>
<feature type="compositionally biased region" description="Basic residues" evidence="8">
    <location>
        <begin position="31"/>
        <end position="40"/>
    </location>
</feature>
<keyword evidence="7 9" id="KW-0472">Membrane</keyword>
<keyword evidence="2" id="KW-1003">Cell membrane</keyword>
<evidence type="ECO:0000256" key="2">
    <source>
        <dbReference type="ARBA" id="ARBA00022475"/>
    </source>
</evidence>
<proteinExistence type="predicted"/>
<evidence type="ECO:0000256" key="6">
    <source>
        <dbReference type="ARBA" id="ARBA00022989"/>
    </source>
</evidence>
<dbReference type="PANTHER" id="PTHR33908:SF11">
    <property type="entry name" value="MEMBRANE PROTEIN"/>
    <property type="match status" value="1"/>
</dbReference>
<organism evidence="10">
    <name type="scientific">uncultured Thermomicrobiales bacterium</name>
    <dbReference type="NCBI Taxonomy" id="1645740"/>
    <lineage>
        <taxon>Bacteria</taxon>
        <taxon>Pseudomonadati</taxon>
        <taxon>Thermomicrobiota</taxon>
        <taxon>Thermomicrobia</taxon>
        <taxon>Thermomicrobiales</taxon>
        <taxon>environmental samples</taxon>
    </lineage>
</organism>
<evidence type="ECO:0000256" key="4">
    <source>
        <dbReference type="ARBA" id="ARBA00022679"/>
    </source>
</evidence>
<accession>A0A6J4VXF7</accession>
<feature type="transmembrane region" description="Helical" evidence="9">
    <location>
        <begin position="466"/>
        <end position="482"/>
    </location>
</feature>
<evidence type="ECO:0000256" key="8">
    <source>
        <dbReference type="SAM" id="MobiDB-lite"/>
    </source>
</evidence>
<dbReference type="EMBL" id="CADCWL010000256">
    <property type="protein sequence ID" value="CAA9586040.1"/>
    <property type="molecule type" value="Genomic_DNA"/>
</dbReference>
<keyword evidence="5 9" id="KW-0812">Transmembrane</keyword>
<dbReference type="GO" id="GO:0016763">
    <property type="term" value="F:pentosyltransferase activity"/>
    <property type="evidence" value="ECO:0007669"/>
    <property type="project" value="TreeGrafter"/>
</dbReference>
<feature type="transmembrane region" description="Helical" evidence="9">
    <location>
        <begin position="99"/>
        <end position="121"/>
    </location>
</feature>
<feature type="transmembrane region" description="Helical" evidence="9">
    <location>
        <begin position="55"/>
        <end position="78"/>
    </location>
</feature>